<evidence type="ECO:0000259" key="11">
    <source>
        <dbReference type="PROSITE" id="PS50158"/>
    </source>
</evidence>
<dbReference type="PROSITE" id="PS50878">
    <property type="entry name" value="RT_POL"/>
    <property type="match status" value="1"/>
</dbReference>
<accession>A0AAD9RFG8</accession>
<dbReference type="Pfam" id="PF14223">
    <property type="entry name" value="Retrotran_gag_2"/>
    <property type="match status" value="1"/>
</dbReference>
<keyword evidence="9" id="KW-0863">Zinc-finger</keyword>
<dbReference type="InterPro" id="IPR000477">
    <property type="entry name" value="RT_dom"/>
</dbReference>
<dbReference type="InterPro" id="IPR057670">
    <property type="entry name" value="SH3_retrovirus"/>
</dbReference>
<evidence type="ECO:0000313" key="14">
    <source>
        <dbReference type="EMBL" id="KAK2578707.1"/>
    </source>
</evidence>
<dbReference type="SUPFAM" id="SSF53098">
    <property type="entry name" value="Ribonuclease H-like"/>
    <property type="match status" value="1"/>
</dbReference>
<comment type="caution">
    <text evidence="14">The sequence shown here is derived from an EMBL/GenBank/DDBJ whole genome shotgun (WGS) entry which is preliminary data.</text>
</comment>
<keyword evidence="7" id="KW-0378">Hydrolase</keyword>
<dbReference type="InterPro" id="IPR036397">
    <property type="entry name" value="RNaseH_sf"/>
</dbReference>
<dbReference type="GO" id="GO:0042575">
    <property type="term" value="C:DNA polymerase complex"/>
    <property type="evidence" value="ECO:0007669"/>
    <property type="project" value="UniProtKB-ARBA"/>
</dbReference>
<name>A0AAD9RFG8_9HYME</name>
<dbReference type="PANTHER" id="PTHR37984:SF11">
    <property type="entry name" value="INTEGRASE CATALYTIC DOMAIN-CONTAINING PROTEIN"/>
    <property type="match status" value="1"/>
</dbReference>
<dbReference type="PROSITE" id="PS50158">
    <property type="entry name" value="ZF_CCHC"/>
    <property type="match status" value="1"/>
</dbReference>
<keyword evidence="9" id="KW-0862">Zinc</keyword>
<reference evidence="14" key="1">
    <citation type="submission" date="2021-08" db="EMBL/GenBank/DDBJ databases">
        <authorList>
            <person name="Misof B."/>
            <person name="Oliver O."/>
            <person name="Podsiadlowski L."/>
            <person name="Donath A."/>
            <person name="Peters R."/>
            <person name="Mayer C."/>
            <person name="Rust J."/>
            <person name="Gunkel S."/>
            <person name="Lesny P."/>
            <person name="Martin S."/>
            <person name="Oeyen J.P."/>
            <person name="Petersen M."/>
            <person name="Panagiotis P."/>
            <person name="Wilbrandt J."/>
            <person name="Tanja T."/>
        </authorList>
    </citation>
    <scope>NUCLEOTIDE SEQUENCE</scope>
    <source>
        <strain evidence="14">GBR_01_08_01A</strain>
        <tissue evidence="14">Thorax + abdomen</tissue>
    </source>
</reference>
<dbReference type="Proteomes" id="UP001258017">
    <property type="component" value="Unassembled WGS sequence"/>
</dbReference>
<evidence type="ECO:0000256" key="1">
    <source>
        <dbReference type="ARBA" id="ARBA00012493"/>
    </source>
</evidence>
<dbReference type="Pfam" id="PF22936">
    <property type="entry name" value="Pol_BBD"/>
    <property type="match status" value="1"/>
</dbReference>
<dbReference type="Pfam" id="PF00078">
    <property type="entry name" value="RVT_1"/>
    <property type="match status" value="1"/>
</dbReference>
<dbReference type="SUPFAM" id="SSF57756">
    <property type="entry name" value="Retrovirus zinc finger-like domains"/>
    <property type="match status" value="1"/>
</dbReference>
<feature type="region of interest" description="Disordered" evidence="10">
    <location>
        <begin position="492"/>
        <end position="536"/>
    </location>
</feature>
<keyword evidence="15" id="KW-1185">Reference proteome</keyword>
<dbReference type="Pfam" id="PF00098">
    <property type="entry name" value="zf-CCHC"/>
    <property type="match status" value="1"/>
</dbReference>
<dbReference type="Gene3D" id="3.10.10.10">
    <property type="entry name" value="HIV Type 1 Reverse Transcriptase, subunit A, domain 1"/>
    <property type="match status" value="1"/>
</dbReference>
<dbReference type="CDD" id="cd09274">
    <property type="entry name" value="RNase_HI_RT_Ty3"/>
    <property type="match status" value="1"/>
</dbReference>
<dbReference type="Pfam" id="PF13976">
    <property type="entry name" value="gag_pre-integrs"/>
    <property type="match status" value="1"/>
</dbReference>
<feature type="region of interest" description="Disordered" evidence="10">
    <location>
        <begin position="1879"/>
        <end position="1933"/>
    </location>
</feature>
<evidence type="ECO:0000256" key="5">
    <source>
        <dbReference type="ARBA" id="ARBA00022750"/>
    </source>
</evidence>
<evidence type="ECO:0000259" key="13">
    <source>
        <dbReference type="PROSITE" id="PS50994"/>
    </source>
</evidence>
<feature type="compositionally biased region" description="Basic and acidic residues" evidence="10">
    <location>
        <begin position="1886"/>
        <end position="1907"/>
    </location>
</feature>
<keyword evidence="4" id="KW-0540">Nuclease</keyword>
<dbReference type="InterPro" id="IPR001878">
    <property type="entry name" value="Znf_CCHC"/>
</dbReference>
<dbReference type="SMART" id="SM00343">
    <property type="entry name" value="ZnF_C2HC"/>
    <property type="match status" value="2"/>
</dbReference>
<dbReference type="InterPro" id="IPR001584">
    <property type="entry name" value="Integrase_cat-core"/>
</dbReference>
<keyword evidence="3" id="KW-0548">Nucleotidyltransferase</keyword>
<dbReference type="Pfam" id="PF17917">
    <property type="entry name" value="RT_RNaseH"/>
    <property type="match status" value="1"/>
</dbReference>
<evidence type="ECO:0000256" key="8">
    <source>
        <dbReference type="ARBA" id="ARBA00022918"/>
    </source>
</evidence>
<dbReference type="InterPro" id="IPR012337">
    <property type="entry name" value="RNaseH-like_sf"/>
</dbReference>
<evidence type="ECO:0000256" key="4">
    <source>
        <dbReference type="ARBA" id="ARBA00022722"/>
    </source>
</evidence>
<dbReference type="InterPro" id="IPR013103">
    <property type="entry name" value="RVT_2"/>
</dbReference>
<evidence type="ECO:0000259" key="12">
    <source>
        <dbReference type="PROSITE" id="PS50878"/>
    </source>
</evidence>
<dbReference type="Pfam" id="PF07727">
    <property type="entry name" value="RVT_2"/>
    <property type="match status" value="1"/>
</dbReference>
<dbReference type="Pfam" id="PF17921">
    <property type="entry name" value="Integrase_H2C2"/>
    <property type="match status" value="1"/>
</dbReference>
<dbReference type="Pfam" id="PF25597">
    <property type="entry name" value="SH3_retrovirus"/>
    <property type="match status" value="1"/>
</dbReference>
<dbReference type="Gene3D" id="3.30.420.10">
    <property type="entry name" value="Ribonuclease H-like superfamily/Ribonuclease H"/>
    <property type="match status" value="1"/>
</dbReference>
<evidence type="ECO:0000256" key="3">
    <source>
        <dbReference type="ARBA" id="ARBA00022695"/>
    </source>
</evidence>
<evidence type="ECO:0000313" key="15">
    <source>
        <dbReference type="Proteomes" id="UP001258017"/>
    </source>
</evidence>
<dbReference type="FunFam" id="3.30.420.10:FF:000063">
    <property type="entry name" value="Retrovirus-related Pol polyprotein from transposon 297-like Protein"/>
    <property type="match status" value="1"/>
</dbReference>
<dbReference type="FunFam" id="3.10.20.370:FF:000001">
    <property type="entry name" value="Retrovirus-related Pol polyprotein from transposon 17.6-like protein"/>
    <property type="match status" value="1"/>
</dbReference>
<dbReference type="InterPro" id="IPR041588">
    <property type="entry name" value="Integrase_H2C2"/>
</dbReference>
<dbReference type="Gene3D" id="3.30.70.270">
    <property type="match status" value="2"/>
</dbReference>
<evidence type="ECO:0000256" key="6">
    <source>
        <dbReference type="ARBA" id="ARBA00022759"/>
    </source>
</evidence>
<dbReference type="InterPro" id="IPR050951">
    <property type="entry name" value="Retrovirus_Pol_polyprotein"/>
</dbReference>
<keyword evidence="6" id="KW-0255">Endonuclease</keyword>
<evidence type="ECO:0000256" key="2">
    <source>
        <dbReference type="ARBA" id="ARBA00022679"/>
    </source>
</evidence>
<dbReference type="SUPFAM" id="SSF56672">
    <property type="entry name" value="DNA/RNA polymerases"/>
    <property type="match status" value="1"/>
</dbReference>
<dbReference type="GO" id="GO:0003676">
    <property type="term" value="F:nucleic acid binding"/>
    <property type="evidence" value="ECO:0007669"/>
    <property type="project" value="InterPro"/>
</dbReference>
<keyword evidence="5" id="KW-0064">Aspartyl protease</keyword>
<feature type="compositionally biased region" description="Basic and acidic residues" evidence="10">
    <location>
        <begin position="515"/>
        <end position="536"/>
    </location>
</feature>
<dbReference type="Gene3D" id="4.10.60.10">
    <property type="entry name" value="Zinc finger, CCHC-type"/>
    <property type="match status" value="1"/>
</dbReference>
<dbReference type="GO" id="GO:0004190">
    <property type="term" value="F:aspartic-type endopeptidase activity"/>
    <property type="evidence" value="ECO:0007669"/>
    <property type="project" value="UniProtKB-KW"/>
</dbReference>
<dbReference type="GO" id="GO:0008270">
    <property type="term" value="F:zinc ion binding"/>
    <property type="evidence" value="ECO:0007669"/>
    <property type="project" value="UniProtKB-KW"/>
</dbReference>
<reference evidence="14" key="2">
    <citation type="journal article" date="2023" name="Commun. Biol.">
        <title>Intrasexual cuticular hydrocarbon dimorphism in a wasp sheds light on hydrocarbon biosynthesis genes in Hymenoptera.</title>
        <authorList>
            <person name="Moris V.C."/>
            <person name="Podsiadlowski L."/>
            <person name="Martin S."/>
            <person name="Oeyen J.P."/>
            <person name="Donath A."/>
            <person name="Petersen M."/>
            <person name="Wilbrandt J."/>
            <person name="Misof B."/>
            <person name="Liedtke D."/>
            <person name="Thamm M."/>
            <person name="Scheiner R."/>
            <person name="Schmitt T."/>
            <person name="Niehuis O."/>
        </authorList>
    </citation>
    <scope>NUCLEOTIDE SEQUENCE</scope>
    <source>
        <strain evidence="14">GBR_01_08_01A</strain>
    </source>
</reference>
<keyword evidence="8" id="KW-0695">RNA-directed DNA polymerase</keyword>
<dbReference type="PROSITE" id="PS50994">
    <property type="entry name" value="INTEGRASE"/>
    <property type="match status" value="1"/>
</dbReference>
<protein>
    <recommendedName>
        <fullName evidence="1">RNA-directed DNA polymerase</fullName>
        <ecNumber evidence="1">2.7.7.49</ecNumber>
    </recommendedName>
</protein>
<dbReference type="InterPro" id="IPR043502">
    <property type="entry name" value="DNA/RNA_pol_sf"/>
</dbReference>
<dbReference type="FunFam" id="1.10.340.70:FF:000003">
    <property type="entry name" value="Protein CBG25708"/>
    <property type="match status" value="1"/>
</dbReference>
<keyword evidence="2" id="KW-0808">Transferase</keyword>
<dbReference type="GO" id="GO:0004519">
    <property type="term" value="F:endonuclease activity"/>
    <property type="evidence" value="ECO:0007669"/>
    <property type="project" value="UniProtKB-KW"/>
</dbReference>
<gene>
    <name evidence="14" type="ORF">KPH14_012663</name>
</gene>
<dbReference type="InterPro" id="IPR043128">
    <property type="entry name" value="Rev_trsase/Diguanyl_cyclase"/>
</dbReference>
<evidence type="ECO:0000256" key="10">
    <source>
        <dbReference type="SAM" id="MobiDB-lite"/>
    </source>
</evidence>
<dbReference type="GO" id="GO:0015074">
    <property type="term" value="P:DNA integration"/>
    <property type="evidence" value="ECO:0007669"/>
    <property type="project" value="InterPro"/>
</dbReference>
<dbReference type="FunFam" id="3.30.70.270:FF:000023">
    <property type="entry name" value="Pol"/>
    <property type="match status" value="1"/>
</dbReference>
<dbReference type="InterPro" id="IPR041373">
    <property type="entry name" value="RT_RNaseH"/>
</dbReference>
<keyword evidence="9" id="KW-0479">Metal-binding</keyword>
<feature type="domain" description="CCHC-type" evidence="11">
    <location>
        <begin position="232"/>
        <end position="247"/>
    </location>
</feature>
<organism evidence="14 15">
    <name type="scientific">Odynerus spinipes</name>
    <dbReference type="NCBI Taxonomy" id="1348599"/>
    <lineage>
        <taxon>Eukaryota</taxon>
        <taxon>Metazoa</taxon>
        <taxon>Ecdysozoa</taxon>
        <taxon>Arthropoda</taxon>
        <taxon>Hexapoda</taxon>
        <taxon>Insecta</taxon>
        <taxon>Pterygota</taxon>
        <taxon>Neoptera</taxon>
        <taxon>Endopterygota</taxon>
        <taxon>Hymenoptera</taxon>
        <taxon>Apocrita</taxon>
        <taxon>Aculeata</taxon>
        <taxon>Vespoidea</taxon>
        <taxon>Vespidae</taxon>
        <taxon>Eumeninae</taxon>
        <taxon>Odynerus</taxon>
    </lineage>
</organism>
<dbReference type="GO" id="GO:0003964">
    <property type="term" value="F:RNA-directed DNA polymerase activity"/>
    <property type="evidence" value="ECO:0007669"/>
    <property type="project" value="UniProtKB-KW"/>
</dbReference>
<dbReference type="EC" id="2.7.7.49" evidence="1"/>
<sequence>MDIERVKVEKLRDAGNWRQWQFVVSTLLDSDNLLEVCNGTLTKPIIGSSDYDAKLKEWNTANKAAKKIIVTTVEANPLQFLMSCGTAKEMWDKLHGIFDMKSDESLSLVQKQFFEYTWDSSGGIAKHISQLEQLTNQMKSLGGEIPASMLITRILSTLPPSYRHFHSAWDSTEATKRTLQNLTTRLLTEELRQQRKESETEETTVALISNLKVRTDTSMKTNSVKSKRRLSCFKCGSKEHLKRDCPKLREQNRNFDKTDRHAFVGSVDQGNSQDHWLIDSGASDHMTNRRDYFCKLREFSVPTKVRVGNGEELQAIGQGDIDIETCVNGKWAPGTMYDVLLVPDMKHNLFSVKVAARKGIDFEISDRGRRCIFQKNGKIIATGEEIGRLYKLNMRVVSSTTMCIASKLDTLQLWHERLGHQNKRHVKTFLNEIGINVTERRQKLDKKAYKGYLVGYLDDGLGYRVWIPELNDVIRNRDILFTEEKLSSTSTTIETGRASIEDTNDSQEGEATCTPKEHDTSSKTDENNERQLRDRTKIKQPDYFGCPISFLAEAVPMTSSSEKDADELLQKLKEKFKLTATADVKNFLGIEIIRLLDGSIFINQEKYIQKILERYKMEDSKPVSTPIEIGWEEKESQGEELCAPYREAVGNLMYLQVVSRPDIAFALNIASRSLDKPTESHWNLVKRILRYIKGTEDVGLLYKKQGQLEVLPVFNPAEDSGNVFPRWERWLRAFELLAVSKNITETKRKKAMLLHYGGLELQDIFFALPGAEEVDAQEDPFKETKDMLTNYFKPKTNVAYERHIFRQIRQNEGETMTQYVTRLRQQAKNCGFKDVEEEICGQIIKKCVSSEMRKCLLEKGTFLLDEALEISRTYETVQMQAKGLEGRTVAATRSETKRNRTGQTTMTSKEGKCFRCGYSGHSYKDERCPAKNKTCNSGAQCNVIDEESWKECKKKNIACESNRLVDKNVYPYGQSVALKLLGQFDCYVEAGNRKVCANFVVLKGRGRAIIGYRTATDLGILKIGCDINEMTLEEDNELGKLKNFKLMLPIDRTYPPIAQPMRRLPFKVHDKINEQIQKLLKLDIIEKVEGPTEWVSPVVPVIKKNSEVRLCIDMRRANEAIVRERYPLPVLDEVLDVVRGCEYFSTLDVKSAYHQIELHEDCRDITTFVTEAGLFRYKRLMFGINCAPEIFQRIMRSTLDGCEGVTNFIDDIIVCGRTKEEHDKRLKRVLEVLKEKGLTLNKEKCVLGKKEIVFLGFRISGKGYHPLESKVEAVNNFRKPKTAEEIRSFLGLVNFCAAFIPNLATISEPLRRLTRKNVPFAWNKEQENAFEKLKASLTNAETLGIFDINARTRVIANASPVGLGCVLTQMDKTGQWRVINYASRSLSECERRYSQTEKEALALVYACERFYIWLFGIEFELVTDHKALECIFTPRSKPNARIERWVLRLQSFKYKVVYETGKSNIADALSRLGAIKRGKGGNNDEYIAWLAKEVTPRAMTMEEIELESGKDRVLTEVRRAIETGNWNLLKDTRFFLFKDELCVFKNVLLKGTRIIIPGSLKRRVLELAHEGHPGIVTMKHRLRSKVWWDGIDRDAEKMVKSCRGCQLVRELAEPSPVKRNSLPEGPWESLAMDLMGPLPSGENILVITYYYSRYFEVVILTTITAKVIKKHLFEIFARHGFPKSVVCDNGRQFTDAELKTWLEASGVKISHTAPLWPQANGEVERQNRSILKRLRIAHAEGKDWKEELLEVLLMYRSTPHSVTGVSPAELLFKKKLKTKLPEMESSGFVEEEVREKDAWRKEKGRQYYNKVHHAKESCIKPGDEVLVRAQKKNKLSTNFGSEEFKVTGRVGNTVTLKSRDGKEYQRNVSHVQKIIGLDFEEEEEKENSNVDASERKSENGCEKERGMESGTDNQAGESKTERPRRNIKVPQRYGDYRVHSVVELV</sequence>
<evidence type="ECO:0000256" key="9">
    <source>
        <dbReference type="PROSITE-ProRule" id="PRU00047"/>
    </source>
</evidence>
<dbReference type="EMBL" id="JAIFRP010000192">
    <property type="protein sequence ID" value="KAK2578707.1"/>
    <property type="molecule type" value="Genomic_DNA"/>
</dbReference>
<feature type="domain" description="Reverse transcriptase" evidence="12">
    <location>
        <begin position="1083"/>
        <end position="1259"/>
    </location>
</feature>
<proteinExistence type="predicted"/>
<keyword evidence="5" id="KW-0645">Protease</keyword>
<evidence type="ECO:0000256" key="7">
    <source>
        <dbReference type="ARBA" id="ARBA00022801"/>
    </source>
</evidence>
<dbReference type="CDD" id="cd01647">
    <property type="entry name" value="RT_LTR"/>
    <property type="match status" value="1"/>
</dbReference>
<dbReference type="InterPro" id="IPR036875">
    <property type="entry name" value="Znf_CCHC_sf"/>
</dbReference>
<dbReference type="Gene3D" id="1.10.340.70">
    <property type="match status" value="1"/>
</dbReference>
<dbReference type="PANTHER" id="PTHR37984">
    <property type="entry name" value="PROTEIN CBG26694"/>
    <property type="match status" value="1"/>
</dbReference>
<feature type="domain" description="Integrase catalytic" evidence="13">
    <location>
        <begin position="1622"/>
        <end position="1775"/>
    </location>
</feature>
<dbReference type="InterPro" id="IPR054722">
    <property type="entry name" value="PolX-like_BBD"/>
</dbReference>
<dbReference type="InterPro" id="IPR025724">
    <property type="entry name" value="GAG-pre-integrase_dom"/>
</dbReference>
<dbReference type="Pfam" id="PF00665">
    <property type="entry name" value="rve"/>
    <property type="match status" value="1"/>
</dbReference>